<dbReference type="Proteomes" id="UP000029443">
    <property type="component" value="Unassembled WGS sequence"/>
</dbReference>
<reference evidence="2 3" key="1">
    <citation type="submission" date="2012-09" db="EMBL/GenBank/DDBJ databases">
        <title>Genome Sequence of alkane-degrading Bacterium Alcanivorax jadensis T9.</title>
        <authorList>
            <person name="Lai Q."/>
            <person name="Shao Z."/>
        </authorList>
    </citation>
    <scope>NUCLEOTIDE SEQUENCE [LARGE SCALE GENOMIC DNA]</scope>
    <source>
        <strain evidence="2 3">T9</strain>
    </source>
</reference>
<evidence type="ECO:0000313" key="3">
    <source>
        <dbReference type="Proteomes" id="UP000029443"/>
    </source>
</evidence>
<accession>A0ABR4W8F6</accession>
<keyword evidence="1" id="KW-0472">Membrane</keyword>
<gene>
    <name evidence="2" type="ORF">T9A_03251</name>
</gene>
<organism evidence="2 3">
    <name type="scientific">Alcanivorax jadensis T9</name>
    <dbReference type="NCBI Taxonomy" id="1177181"/>
    <lineage>
        <taxon>Bacteria</taxon>
        <taxon>Pseudomonadati</taxon>
        <taxon>Pseudomonadota</taxon>
        <taxon>Gammaproteobacteria</taxon>
        <taxon>Oceanospirillales</taxon>
        <taxon>Alcanivoracaceae</taxon>
        <taxon>Alcanivorax</taxon>
    </lineage>
</organism>
<keyword evidence="1" id="KW-1133">Transmembrane helix</keyword>
<keyword evidence="1" id="KW-0812">Transmembrane</keyword>
<name>A0ABR4W8F6_9GAMM</name>
<dbReference type="EMBL" id="ARXU01000022">
    <property type="protein sequence ID" value="KGD59713.1"/>
    <property type="molecule type" value="Genomic_DNA"/>
</dbReference>
<dbReference type="RefSeq" id="WP_035250710.1">
    <property type="nucleotide sequence ID" value="NZ_ARXU01000022.1"/>
</dbReference>
<evidence type="ECO:0000313" key="2">
    <source>
        <dbReference type="EMBL" id="KGD59713.1"/>
    </source>
</evidence>
<protein>
    <submittedName>
        <fullName evidence="2">Uncharacterized protein</fullName>
    </submittedName>
</protein>
<feature type="transmembrane region" description="Helical" evidence="1">
    <location>
        <begin position="110"/>
        <end position="131"/>
    </location>
</feature>
<sequence length="156" mass="18047">MKNKNIEVFTLWGVYFFSSLVVLVYAFLFVERCLFDGIEEGEVAVLSEGFSPPWYKAYRFSDFEDAEAVINGVNFSVPSDVANKISGKKVDFFYGKYTGVAYEVSDDKNVYWRLFSFFNICIVIFLAIFLVTVIRELELVCLLAFVFSMRMLFQIL</sequence>
<keyword evidence="3" id="KW-1185">Reference proteome</keyword>
<proteinExistence type="predicted"/>
<evidence type="ECO:0000256" key="1">
    <source>
        <dbReference type="SAM" id="Phobius"/>
    </source>
</evidence>
<feature type="transmembrane region" description="Helical" evidence="1">
    <location>
        <begin position="12"/>
        <end position="30"/>
    </location>
</feature>
<comment type="caution">
    <text evidence="2">The sequence shown here is derived from an EMBL/GenBank/DDBJ whole genome shotgun (WGS) entry which is preliminary data.</text>
</comment>